<reference evidence="2 3" key="1">
    <citation type="submission" date="2021-12" db="EMBL/GenBank/DDBJ databases">
        <title>Discovery of the Pendulisporaceae a myxobacterial family with distinct sporulation behavior and unique specialized metabolism.</title>
        <authorList>
            <person name="Garcia R."/>
            <person name="Popoff A."/>
            <person name="Bader C.D."/>
            <person name="Loehr J."/>
            <person name="Walesch S."/>
            <person name="Walt C."/>
            <person name="Boldt J."/>
            <person name="Bunk B."/>
            <person name="Haeckl F.J.F.P.J."/>
            <person name="Gunesch A.P."/>
            <person name="Birkelbach J."/>
            <person name="Nuebel U."/>
            <person name="Pietschmann T."/>
            <person name="Bach T."/>
            <person name="Mueller R."/>
        </authorList>
    </citation>
    <scope>NUCLEOTIDE SEQUENCE [LARGE SCALE GENOMIC DNA]</scope>
    <source>
        <strain evidence="2 3">MSr11954</strain>
    </source>
</reference>
<dbReference type="SMART" id="SM00530">
    <property type="entry name" value="HTH_XRE"/>
    <property type="match status" value="1"/>
</dbReference>
<evidence type="ECO:0000313" key="3">
    <source>
        <dbReference type="Proteomes" id="UP001370348"/>
    </source>
</evidence>
<accession>A0ABZ2MBD0</accession>
<dbReference type="Pfam" id="PF13560">
    <property type="entry name" value="HTH_31"/>
    <property type="match status" value="1"/>
</dbReference>
<dbReference type="Pfam" id="PF17765">
    <property type="entry name" value="MLTR_LBD"/>
    <property type="match status" value="1"/>
</dbReference>
<dbReference type="PROSITE" id="PS50943">
    <property type="entry name" value="HTH_CROC1"/>
    <property type="match status" value="1"/>
</dbReference>
<name>A0ABZ2MBD0_9BACT</name>
<dbReference type="Proteomes" id="UP001370348">
    <property type="component" value="Chromosome"/>
</dbReference>
<dbReference type="PANTHER" id="PTHR35010">
    <property type="entry name" value="BLL4672 PROTEIN-RELATED"/>
    <property type="match status" value="1"/>
</dbReference>
<dbReference type="RefSeq" id="WP_394829415.1">
    <property type="nucleotide sequence ID" value="NZ_CP089984.1"/>
</dbReference>
<dbReference type="Gene3D" id="3.30.450.180">
    <property type="match status" value="1"/>
</dbReference>
<feature type="domain" description="HTH cro/C1-type" evidence="1">
    <location>
        <begin position="41"/>
        <end position="88"/>
    </location>
</feature>
<dbReference type="InterPro" id="IPR041413">
    <property type="entry name" value="MLTR_LBD"/>
</dbReference>
<proteinExistence type="predicted"/>
<sequence>MLKTMATDRRSELADFLRGRRTRTMPGAAGLPLGRRRRTPGLRREEVAQLAGLSVDWYTRLEQGRDVNPSRETLAAIARVLGLDDDERGHLFYLARPEDTLGPQPAGRQEKAEPAMARALEMTNAPALVLSARFDVLAWNAAACGLLVPFDAIPCARRNLLWLTFHHPELRARYADIALIEKEVVAGFRFVASVYVGDSHFDALITDMLDTSETFRTLWARHEVRSKTGGTKAFRIDGRTVLFDWYALASATCRKQQLVYYVPHLATARP</sequence>
<keyword evidence="3" id="KW-1185">Reference proteome</keyword>
<dbReference type="InterPro" id="IPR010982">
    <property type="entry name" value="Lambda_DNA-bd_dom_sf"/>
</dbReference>
<evidence type="ECO:0000313" key="2">
    <source>
        <dbReference type="EMBL" id="WXB19818.1"/>
    </source>
</evidence>
<dbReference type="Gene3D" id="1.10.260.40">
    <property type="entry name" value="lambda repressor-like DNA-binding domains"/>
    <property type="match status" value="1"/>
</dbReference>
<dbReference type="EMBL" id="CP089984">
    <property type="protein sequence ID" value="WXB19818.1"/>
    <property type="molecule type" value="Genomic_DNA"/>
</dbReference>
<dbReference type="InterPro" id="IPR001387">
    <property type="entry name" value="Cro/C1-type_HTH"/>
</dbReference>
<protein>
    <submittedName>
        <fullName evidence="2">Helix-turn-helix transcriptional regulator</fullName>
    </submittedName>
</protein>
<evidence type="ECO:0000259" key="1">
    <source>
        <dbReference type="PROSITE" id="PS50943"/>
    </source>
</evidence>
<gene>
    <name evidence="2" type="ORF">LZC94_21660</name>
</gene>
<dbReference type="SUPFAM" id="SSF47413">
    <property type="entry name" value="lambda repressor-like DNA-binding domains"/>
    <property type="match status" value="1"/>
</dbReference>
<dbReference type="CDD" id="cd00093">
    <property type="entry name" value="HTH_XRE"/>
    <property type="match status" value="1"/>
</dbReference>
<organism evidence="2 3">
    <name type="scientific">Pendulispora albinea</name>
    <dbReference type="NCBI Taxonomy" id="2741071"/>
    <lineage>
        <taxon>Bacteria</taxon>
        <taxon>Pseudomonadati</taxon>
        <taxon>Myxococcota</taxon>
        <taxon>Myxococcia</taxon>
        <taxon>Myxococcales</taxon>
        <taxon>Sorangiineae</taxon>
        <taxon>Pendulisporaceae</taxon>
        <taxon>Pendulispora</taxon>
    </lineage>
</organism>